<dbReference type="Gene3D" id="3.90.1150.10">
    <property type="entry name" value="Aspartate Aminotransferase, domain 1"/>
    <property type="match status" value="1"/>
</dbReference>
<dbReference type="SUPFAM" id="SSF53383">
    <property type="entry name" value="PLP-dependent transferases"/>
    <property type="match status" value="1"/>
</dbReference>
<dbReference type="PANTHER" id="PTHR43686:SF1">
    <property type="entry name" value="AMINOTRAN_5 DOMAIN-CONTAINING PROTEIN"/>
    <property type="match status" value="1"/>
</dbReference>
<feature type="domain" description="Aminotransferase class V" evidence="2">
    <location>
        <begin position="42"/>
        <end position="443"/>
    </location>
</feature>
<dbReference type="InterPro" id="IPR000192">
    <property type="entry name" value="Aminotrans_V_dom"/>
</dbReference>
<dbReference type="GO" id="GO:0008483">
    <property type="term" value="F:transaminase activity"/>
    <property type="evidence" value="ECO:0007669"/>
    <property type="project" value="UniProtKB-KW"/>
</dbReference>
<evidence type="ECO:0000256" key="1">
    <source>
        <dbReference type="ARBA" id="ARBA00022898"/>
    </source>
</evidence>
<keyword evidence="4" id="KW-1185">Reference proteome</keyword>
<keyword evidence="3" id="KW-0032">Aminotransferase</keyword>
<keyword evidence="3" id="KW-0808">Transferase</keyword>
<organism evidence="3 4">
    <name type="scientific">Tianweitania populi</name>
    <dbReference type="NCBI Taxonomy" id="1607949"/>
    <lineage>
        <taxon>Bacteria</taxon>
        <taxon>Pseudomonadati</taxon>
        <taxon>Pseudomonadota</taxon>
        <taxon>Alphaproteobacteria</taxon>
        <taxon>Hyphomicrobiales</taxon>
        <taxon>Phyllobacteriaceae</taxon>
        <taxon>Tianweitania</taxon>
    </lineage>
</organism>
<dbReference type="Proteomes" id="UP000630142">
    <property type="component" value="Unassembled WGS sequence"/>
</dbReference>
<dbReference type="AlphaFoldDB" id="A0A8J3DPR7"/>
<evidence type="ECO:0000313" key="3">
    <source>
        <dbReference type="EMBL" id="GHD12467.1"/>
    </source>
</evidence>
<name>A0A8J3DPR7_9HYPH</name>
<reference evidence="3" key="1">
    <citation type="journal article" date="2014" name="Int. J. Syst. Evol. Microbiol.">
        <title>Complete genome sequence of Corynebacterium casei LMG S-19264T (=DSM 44701T), isolated from a smear-ripened cheese.</title>
        <authorList>
            <consortium name="US DOE Joint Genome Institute (JGI-PGF)"/>
            <person name="Walter F."/>
            <person name="Albersmeier A."/>
            <person name="Kalinowski J."/>
            <person name="Ruckert C."/>
        </authorList>
    </citation>
    <scope>NUCLEOTIDE SEQUENCE</scope>
    <source>
        <strain evidence="3">KCTC 42249</strain>
    </source>
</reference>
<evidence type="ECO:0000259" key="2">
    <source>
        <dbReference type="Pfam" id="PF00266"/>
    </source>
</evidence>
<dbReference type="Pfam" id="PF00266">
    <property type="entry name" value="Aminotran_5"/>
    <property type="match status" value="1"/>
</dbReference>
<proteinExistence type="predicted"/>
<dbReference type="InterPro" id="IPR015422">
    <property type="entry name" value="PyrdxlP-dep_Trfase_small"/>
</dbReference>
<dbReference type="EMBL" id="BMZQ01000001">
    <property type="protein sequence ID" value="GHD12467.1"/>
    <property type="molecule type" value="Genomic_DNA"/>
</dbReference>
<protein>
    <submittedName>
        <fullName evidence="3">Aminotransferase class V</fullName>
    </submittedName>
</protein>
<gene>
    <name evidence="3" type="ORF">GCM10016234_16820</name>
</gene>
<evidence type="ECO:0000313" key="4">
    <source>
        <dbReference type="Proteomes" id="UP000630142"/>
    </source>
</evidence>
<dbReference type="RefSeq" id="WP_189502980.1">
    <property type="nucleotide sequence ID" value="NZ_BMZQ01000001.1"/>
</dbReference>
<dbReference type="InterPro" id="IPR015424">
    <property type="entry name" value="PyrdxlP-dep_Trfase"/>
</dbReference>
<sequence>MSKLIAFRNALRDGEAIAGLRAGLIGDGMAFETPFGERNLLYADYVASGRALRQVEDFIQTDVLPFYANSHTEASFCGGTMTRMREDARRIIGELCGAGPDCHVVFTGSGATSGINRIVGLLRVRERVLAGEHVTVLIGPYEHHSNILPWRESGATMVEIPERAEGGPCLAALEAALRDTEGSELVVGSFSAASNVTGILTDPDPVTRLLKAHGAIAIWDYACGAPYLPMDMGEGDAAKDAIVFSPHKFPGGPGASGVMVIRDTVVQRQTPTAPGGGTVSFASPWSHTYSRRVEAREEAGTPNVVGDIRAALTLLVKDAVGEEALLRREAELREKALRAWKDVSQIRLLGQRDGAEALPIFSFRIVGRSGDLVHHQLFTRMLSDVFGVQARGGCACAGSYAHRLLEIDQSASGTLFKRLADGYETEKPGWVRLSLSYLHSNADADTIIDAVVRLALHADDLAGQYEVDAATARFKPKSGASLDGVPALKFPNLVEQVRTNRNAAA</sequence>
<comment type="caution">
    <text evidence="3">The sequence shown here is derived from an EMBL/GenBank/DDBJ whole genome shotgun (WGS) entry which is preliminary data.</text>
</comment>
<keyword evidence="1" id="KW-0663">Pyridoxal phosphate</keyword>
<accession>A0A8J3DPR7</accession>
<dbReference type="InterPro" id="IPR015421">
    <property type="entry name" value="PyrdxlP-dep_Trfase_major"/>
</dbReference>
<reference evidence="3" key="2">
    <citation type="submission" date="2020-09" db="EMBL/GenBank/DDBJ databases">
        <authorList>
            <person name="Sun Q."/>
            <person name="Kim S."/>
        </authorList>
    </citation>
    <scope>NUCLEOTIDE SEQUENCE</scope>
    <source>
        <strain evidence="3">KCTC 42249</strain>
    </source>
</reference>
<dbReference type="PANTHER" id="PTHR43686">
    <property type="entry name" value="SULFURTRANSFERASE-RELATED"/>
    <property type="match status" value="1"/>
</dbReference>
<dbReference type="Gene3D" id="3.40.640.10">
    <property type="entry name" value="Type I PLP-dependent aspartate aminotransferase-like (Major domain)"/>
    <property type="match status" value="1"/>
</dbReference>